<dbReference type="GO" id="GO:0031405">
    <property type="term" value="F:lipoic acid binding"/>
    <property type="evidence" value="ECO:0007669"/>
    <property type="project" value="TreeGrafter"/>
</dbReference>
<evidence type="ECO:0000256" key="1">
    <source>
        <dbReference type="ARBA" id="ARBA00001938"/>
    </source>
</evidence>
<dbReference type="AlphaFoldDB" id="S6G879"/>
<keyword evidence="5 6" id="KW-0012">Acyltransferase</keyword>
<dbReference type="eggNOG" id="COG0508">
    <property type="taxonomic scope" value="Bacteria"/>
</dbReference>
<gene>
    <name evidence="10" type="primary">pdhC</name>
    <name evidence="10" type="ORF">MYEA_7250</name>
</gene>
<dbReference type="InterPro" id="IPR004167">
    <property type="entry name" value="PSBD"/>
</dbReference>
<dbReference type="PROSITE" id="PS51826">
    <property type="entry name" value="PSBD"/>
    <property type="match status" value="1"/>
</dbReference>
<evidence type="ECO:0000256" key="6">
    <source>
        <dbReference type="RuleBase" id="RU003423"/>
    </source>
</evidence>
<dbReference type="Pfam" id="PF00198">
    <property type="entry name" value="2-oxoacid_dh"/>
    <property type="match status" value="1"/>
</dbReference>
<dbReference type="Gene3D" id="4.10.320.10">
    <property type="entry name" value="E3-binding domain"/>
    <property type="match status" value="1"/>
</dbReference>
<accession>S6G879</accession>
<feature type="domain" description="Lipoyl-binding" evidence="8">
    <location>
        <begin position="1"/>
        <end position="76"/>
    </location>
</feature>
<feature type="region of interest" description="Disordered" evidence="7">
    <location>
        <begin position="83"/>
        <end position="105"/>
    </location>
</feature>
<reference evidence="10 11" key="1">
    <citation type="journal article" date="2013" name="Genome Announc.">
        <title>Draft Genome Sequences of Mycoplasma auris and Mycoplasma yeatsii, Two Species of the Ear Canal of Caprinae.</title>
        <authorList>
            <person name="Dordet-Frisoni E."/>
            <person name="Baranowski E."/>
            <person name="Barre A."/>
            <person name="Blanchard A."/>
            <person name="Breton M."/>
            <person name="Couture C."/>
            <person name="Dupuy V."/>
            <person name="Gaurivaud P."/>
            <person name="Jacob D."/>
            <person name="Lemaitre C."/>
            <person name="Manso-Silvan L."/>
            <person name="Nikolski M."/>
            <person name="Nouvel L.X."/>
            <person name="Poumarat F."/>
            <person name="Sirand-Pugnet P."/>
            <person name="Thebault P."/>
            <person name="Theil S."/>
            <person name="Thiaucourt F."/>
            <person name="Citti C."/>
            <person name="Tardy F."/>
        </authorList>
    </citation>
    <scope>NUCLEOTIDE SEQUENCE [LARGE SCALE GENOMIC DNA]</scope>
    <source>
        <strain evidence="10 11">13926</strain>
    </source>
</reference>
<comment type="caution">
    <text evidence="10">The sequence shown here is derived from an EMBL/GenBank/DDBJ whole genome shotgun (WGS) entry which is preliminary data.</text>
</comment>
<proteinExistence type="inferred from homology"/>
<evidence type="ECO:0000259" key="8">
    <source>
        <dbReference type="PROSITE" id="PS50968"/>
    </source>
</evidence>
<comment type="cofactor">
    <cofactor evidence="1 6">
        <name>(R)-lipoate</name>
        <dbReference type="ChEBI" id="CHEBI:83088"/>
    </cofactor>
</comment>
<dbReference type="InterPro" id="IPR050743">
    <property type="entry name" value="2-oxoacid_DH_E2_comp"/>
</dbReference>
<protein>
    <recommendedName>
        <fullName evidence="6">Dihydrolipoamide acetyltransferase component of pyruvate dehydrogenase complex</fullName>
        <ecNumber evidence="6">2.3.1.-</ecNumber>
    </recommendedName>
</protein>
<organism evidence="10 11">
    <name type="scientific">Mycoplasma yeatsii 13926</name>
    <dbReference type="NCBI Taxonomy" id="1188240"/>
    <lineage>
        <taxon>Bacteria</taxon>
        <taxon>Bacillati</taxon>
        <taxon>Mycoplasmatota</taxon>
        <taxon>Mollicutes</taxon>
        <taxon>Mycoplasmataceae</taxon>
        <taxon>Mycoplasma</taxon>
    </lineage>
</organism>
<evidence type="ECO:0000259" key="9">
    <source>
        <dbReference type="PROSITE" id="PS51826"/>
    </source>
</evidence>
<dbReference type="EMBL" id="AORK01000033">
    <property type="protein sequence ID" value="EOA06930.1"/>
    <property type="molecule type" value="Genomic_DNA"/>
</dbReference>
<dbReference type="PATRIC" id="fig|1188240.3.peg.723"/>
<dbReference type="InterPro" id="IPR001078">
    <property type="entry name" value="2-oxoacid_DH_actylTfrase"/>
</dbReference>
<evidence type="ECO:0000256" key="7">
    <source>
        <dbReference type="SAM" id="MobiDB-lite"/>
    </source>
</evidence>
<keyword evidence="3 6" id="KW-0808">Transferase</keyword>
<dbReference type="PANTHER" id="PTHR43178">
    <property type="entry name" value="DIHYDROLIPOAMIDE ACETYLTRANSFERASE COMPONENT OF PYRUVATE DEHYDROGENASE COMPLEX"/>
    <property type="match status" value="1"/>
</dbReference>
<dbReference type="InterPro" id="IPR036625">
    <property type="entry name" value="E3-bd_dom_sf"/>
</dbReference>
<evidence type="ECO:0000256" key="2">
    <source>
        <dbReference type="ARBA" id="ARBA00007317"/>
    </source>
</evidence>
<keyword evidence="4 6" id="KW-0450">Lipoyl</keyword>
<dbReference type="CDD" id="cd06849">
    <property type="entry name" value="lipoyl_domain"/>
    <property type="match status" value="1"/>
</dbReference>
<dbReference type="InterPro" id="IPR011053">
    <property type="entry name" value="Single_hybrid_motif"/>
</dbReference>
<evidence type="ECO:0000313" key="10">
    <source>
        <dbReference type="EMBL" id="EOA06930.1"/>
    </source>
</evidence>
<dbReference type="Gene3D" id="3.30.559.10">
    <property type="entry name" value="Chloramphenicol acetyltransferase-like domain"/>
    <property type="match status" value="1"/>
</dbReference>
<dbReference type="InterPro" id="IPR000089">
    <property type="entry name" value="Biotin_lipoyl"/>
</dbReference>
<dbReference type="EC" id="2.3.1.-" evidence="6"/>
<dbReference type="Proteomes" id="UP000015348">
    <property type="component" value="Unassembled WGS sequence"/>
</dbReference>
<evidence type="ECO:0000256" key="3">
    <source>
        <dbReference type="ARBA" id="ARBA00022679"/>
    </source>
</evidence>
<dbReference type="RefSeq" id="WP_004430222.1">
    <property type="nucleotide sequence ID" value="NZ_AORK01000033.1"/>
</dbReference>
<comment type="similarity">
    <text evidence="2 6">Belongs to the 2-oxoacid dehydrogenase family.</text>
</comment>
<dbReference type="SUPFAM" id="SSF51230">
    <property type="entry name" value="Single hybrid motif"/>
    <property type="match status" value="1"/>
</dbReference>
<evidence type="ECO:0000313" key="11">
    <source>
        <dbReference type="Proteomes" id="UP000015348"/>
    </source>
</evidence>
<dbReference type="FunFam" id="3.30.559.10:FF:000007">
    <property type="entry name" value="Dihydrolipoamide acetyltransferase component of pyruvate dehydrogenase complex"/>
    <property type="match status" value="1"/>
</dbReference>
<dbReference type="GO" id="GO:0016407">
    <property type="term" value="F:acetyltransferase activity"/>
    <property type="evidence" value="ECO:0007669"/>
    <property type="project" value="TreeGrafter"/>
</dbReference>
<dbReference type="PROSITE" id="PS50968">
    <property type="entry name" value="BIOTINYL_LIPOYL"/>
    <property type="match status" value="1"/>
</dbReference>
<dbReference type="SUPFAM" id="SSF52777">
    <property type="entry name" value="CoA-dependent acyltransferases"/>
    <property type="match status" value="1"/>
</dbReference>
<dbReference type="InterPro" id="IPR003016">
    <property type="entry name" value="2-oxoA_DH_lipoyl-BS"/>
</dbReference>
<dbReference type="Pfam" id="PF02817">
    <property type="entry name" value="E3_binding"/>
    <property type="match status" value="1"/>
</dbReference>
<dbReference type="PROSITE" id="PS00189">
    <property type="entry name" value="LIPOYL"/>
    <property type="match status" value="1"/>
</dbReference>
<dbReference type="GO" id="GO:0005737">
    <property type="term" value="C:cytoplasm"/>
    <property type="evidence" value="ECO:0007669"/>
    <property type="project" value="TreeGrafter"/>
</dbReference>
<evidence type="ECO:0000256" key="4">
    <source>
        <dbReference type="ARBA" id="ARBA00022823"/>
    </source>
</evidence>
<dbReference type="Gene3D" id="2.40.50.100">
    <property type="match status" value="1"/>
</dbReference>
<name>S6G879_9MOLU</name>
<dbReference type="OrthoDB" id="9805770at2"/>
<feature type="domain" description="Peripheral subunit-binding (PSBD)" evidence="9">
    <location>
        <begin position="134"/>
        <end position="171"/>
    </location>
</feature>
<dbReference type="InterPro" id="IPR023213">
    <property type="entry name" value="CAT-like_dom_sf"/>
</dbReference>
<dbReference type="Pfam" id="PF00364">
    <property type="entry name" value="Biotin_lipoyl"/>
    <property type="match status" value="1"/>
</dbReference>
<evidence type="ECO:0000256" key="5">
    <source>
        <dbReference type="ARBA" id="ARBA00023315"/>
    </source>
</evidence>
<dbReference type="PANTHER" id="PTHR43178:SF5">
    <property type="entry name" value="LIPOAMIDE ACYLTRANSFERASE COMPONENT OF BRANCHED-CHAIN ALPHA-KETO ACID DEHYDROGENASE COMPLEX, MITOCHONDRIAL"/>
    <property type="match status" value="1"/>
</dbReference>
<dbReference type="SUPFAM" id="SSF47005">
    <property type="entry name" value="Peripheral subunit-binding domain of 2-oxo acid dehydrogenase complex"/>
    <property type="match status" value="1"/>
</dbReference>
<sequence>MYQVKFADIGEGLTEGTVAEVLVNVGDVVKAGQPLYFVETDKVNSEIPAPIDGKIAVINIKAGQEIKVGEVVMEIEDGASAEACPKDGACSSSKEAKSEPVEENASVIGATPVSNELLVRNIPKTTSSAQQVIKATPLARKVAADLNVDLSSIQGTGPNGRILVADVKGSQPSVEVQPASVQEQPAPIKRLLDIDAPLSWDTINMNGIRKATVKAMVKSHTEIAAFSGMKNVDITETYKLRSDLKDSAASQGVKLTYLAFIIKACAKALRDMPNINARGDFANNKIQYMHNINIGIAVDTPQGLMVPVIKGADLLSVFEIANKISELANKAKEGKLSMKEMSEATFTVSNFGSVGLDYATPIINSPESAILGVGTMTQTPMYINGEIQPRFIMPFSMTCDHRIIDGADAGRFLVKVQEYLAKPIALFV</sequence>